<evidence type="ECO:0008006" key="4">
    <source>
        <dbReference type="Google" id="ProtNLM"/>
    </source>
</evidence>
<protein>
    <recommendedName>
        <fullName evidence="4">DUF3221 domain-containing protein</fullName>
    </recommendedName>
</protein>
<organism evidence="2 3">
    <name type="scientific">Metabacillus malikii</name>
    <dbReference type="NCBI Taxonomy" id="1504265"/>
    <lineage>
        <taxon>Bacteria</taxon>
        <taxon>Bacillati</taxon>
        <taxon>Bacillota</taxon>
        <taxon>Bacilli</taxon>
        <taxon>Bacillales</taxon>
        <taxon>Bacillaceae</taxon>
        <taxon>Metabacillus</taxon>
    </lineage>
</organism>
<feature type="signal peptide" evidence="1">
    <location>
        <begin position="1"/>
        <end position="22"/>
    </location>
</feature>
<sequence>MKIIFKALAFIFLLTIVGCATSPNSSEDKNNENKTESSSFIGTIKEINGDGAIVSAKVFEGNPEGDVFVDLSVNSDEVFQVGDKVKVGFDGTIRESYPAQINTLFVELVD</sequence>
<name>A0ABT9ZA98_9BACI</name>
<feature type="chain" id="PRO_5047532565" description="DUF3221 domain-containing protein" evidence="1">
    <location>
        <begin position="23"/>
        <end position="110"/>
    </location>
</feature>
<evidence type="ECO:0000256" key="1">
    <source>
        <dbReference type="SAM" id="SignalP"/>
    </source>
</evidence>
<evidence type="ECO:0000313" key="3">
    <source>
        <dbReference type="Proteomes" id="UP001234495"/>
    </source>
</evidence>
<proteinExistence type="predicted"/>
<accession>A0ABT9ZA98</accession>
<dbReference type="RefSeq" id="WP_307336430.1">
    <property type="nucleotide sequence ID" value="NZ_JAUSUD010000001.1"/>
</dbReference>
<dbReference type="InterPro" id="IPR021598">
    <property type="entry name" value="DUF3221"/>
</dbReference>
<dbReference type="InterPro" id="IPR012340">
    <property type="entry name" value="NA-bd_OB-fold"/>
</dbReference>
<evidence type="ECO:0000313" key="2">
    <source>
        <dbReference type="EMBL" id="MDQ0229181.1"/>
    </source>
</evidence>
<dbReference type="Pfam" id="PF11518">
    <property type="entry name" value="DUF3221"/>
    <property type="match status" value="1"/>
</dbReference>
<reference evidence="2 3" key="1">
    <citation type="submission" date="2023-07" db="EMBL/GenBank/DDBJ databases">
        <title>Genomic Encyclopedia of Type Strains, Phase IV (KMG-IV): sequencing the most valuable type-strain genomes for metagenomic binning, comparative biology and taxonomic classification.</title>
        <authorList>
            <person name="Goeker M."/>
        </authorList>
    </citation>
    <scope>NUCLEOTIDE SEQUENCE [LARGE SCALE GENOMIC DNA]</scope>
    <source>
        <strain evidence="2 3">DSM 29005</strain>
    </source>
</reference>
<dbReference type="EMBL" id="JAUSUD010000001">
    <property type="protein sequence ID" value="MDQ0229181.1"/>
    <property type="molecule type" value="Genomic_DNA"/>
</dbReference>
<dbReference type="PROSITE" id="PS51257">
    <property type="entry name" value="PROKAR_LIPOPROTEIN"/>
    <property type="match status" value="1"/>
</dbReference>
<dbReference type="Proteomes" id="UP001234495">
    <property type="component" value="Unassembled WGS sequence"/>
</dbReference>
<keyword evidence="3" id="KW-1185">Reference proteome</keyword>
<dbReference type="Gene3D" id="2.40.50.140">
    <property type="entry name" value="Nucleic acid-binding proteins"/>
    <property type="match status" value="1"/>
</dbReference>
<gene>
    <name evidence="2" type="ORF">J2S19_000431</name>
</gene>
<comment type="caution">
    <text evidence="2">The sequence shown here is derived from an EMBL/GenBank/DDBJ whole genome shotgun (WGS) entry which is preliminary data.</text>
</comment>
<keyword evidence="1" id="KW-0732">Signal</keyword>